<dbReference type="CDD" id="cd00038">
    <property type="entry name" value="CAP_ED"/>
    <property type="match status" value="1"/>
</dbReference>
<dbReference type="FunFam" id="3.40.710.10:FF:000005">
    <property type="entry name" value="Glutaminase"/>
    <property type="match status" value="1"/>
</dbReference>
<feature type="binding site" evidence="6">
    <location>
        <position position="260"/>
    </location>
    <ligand>
        <name>substrate</name>
    </ligand>
</feature>
<dbReference type="GO" id="GO:0006537">
    <property type="term" value="P:glutamate biosynthetic process"/>
    <property type="evidence" value="ECO:0007669"/>
    <property type="project" value="TreeGrafter"/>
</dbReference>
<dbReference type="Proteomes" id="UP000294547">
    <property type="component" value="Unassembled WGS sequence"/>
</dbReference>
<evidence type="ECO:0000256" key="3">
    <source>
        <dbReference type="ARBA" id="ARBA00012918"/>
    </source>
</evidence>
<dbReference type="InterPro" id="IPR012338">
    <property type="entry name" value="Beta-lactam/transpept-like"/>
</dbReference>
<keyword evidence="6" id="KW-0007">Acetylation</keyword>
<dbReference type="GO" id="GO:0004359">
    <property type="term" value="F:glutaminase activity"/>
    <property type="evidence" value="ECO:0007669"/>
    <property type="project" value="UniProtKB-UniRule"/>
</dbReference>
<feature type="binding site" evidence="6">
    <location>
        <position position="65"/>
    </location>
    <ligand>
        <name>substrate</name>
    </ligand>
</feature>
<gene>
    <name evidence="6" type="primary">glsA</name>
    <name evidence="8" type="ORF">EDD54_2472</name>
</gene>
<feature type="binding site" evidence="6">
    <location>
        <position position="190"/>
    </location>
    <ligand>
        <name>substrate</name>
    </ligand>
</feature>
<keyword evidence="4 6" id="KW-0378">Hydrolase</keyword>
<keyword evidence="9" id="KW-1185">Reference proteome</keyword>
<dbReference type="Gene3D" id="3.40.710.10">
    <property type="entry name" value="DD-peptidase/beta-lactamase superfamily"/>
    <property type="match status" value="1"/>
</dbReference>
<evidence type="ECO:0000256" key="5">
    <source>
        <dbReference type="ARBA" id="ARBA00049534"/>
    </source>
</evidence>
<dbReference type="HAMAP" id="MF_00313">
    <property type="entry name" value="Glutaminase"/>
    <property type="match status" value="1"/>
</dbReference>
<evidence type="ECO:0000313" key="8">
    <source>
        <dbReference type="EMBL" id="TDP85617.1"/>
    </source>
</evidence>
<sequence>MAIDALTGLVRQIHDDLASLADGEVATYIPELAKADPEHFAIAIATVDGEVFSVGDADVAFTIQSMSKPFAYAAALDRLGRAAVLGRVGVEPTGDAFNAIVLDEVNNRPFNPMVNAGAIAVSALFPGDTAGARAEAMLAALSRFAGRPLAVDDAVFASESETGHRNRAIAWLMLNSGMLAAAPDLALDTYFRQCSVLVDTRDLAVMAATLAAGGVNPRTGERAVEAAHLPDVLTVMLTCGMYDYAGQWAWEVGLPAKSGVAGGVVAVVPGQFGIAAYSPRLDRIGNSVRAVAAIRRLSERLSLHGLAARPDAGGALRRVLDGRTLRSKRWRPAADRACLDTAGDRLVVVELAGQVPVGAAERAIRRVGAMVAAGEAVVDLDRVTGVDPGAVVLFDAFGVALAAAGRSAWLVPGRGGRAVADGLGPLARTGWHVAAGLDEAVEAAEDRLLGGGAGDGREAPLPLAAAALLAGLSPEDLDLLAAEVPIGHLAVPKGAAAARVGEPADAVFLVASGRFRVQLPIAGGAPVHLNALGPGDSFGEMALMDDVPLRSADVVAETDATCHVLPIAALRAFGQNHPLVMNRILSRLAADLGVRLRRVNDTIRSLLV</sequence>
<accession>A0A4R6RIC6</accession>
<feature type="binding site" evidence="6">
    <location>
        <position position="242"/>
    </location>
    <ligand>
        <name>substrate</name>
    </ligand>
</feature>
<dbReference type="EC" id="3.5.1.2" evidence="3 6"/>
<dbReference type="PROSITE" id="PS00889">
    <property type="entry name" value="CNMP_BINDING_2"/>
    <property type="match status" value="1"/>
</dbReference>
<proteinExistence type="inferred from homology"/>
<feature type="binding site" evidence="6">
    <location>
        <position position="166"/>
    </location>
    <ligand>
        <name>substrate</name>
    </ligand>
</feature>
<evidence type="ECO:0000256" key="6">
    <source>
        <dbReference type="HAMAP-Rule" id="MF_00313"/>
    </source>
</evidence>
<organism evidence="8 9">
    <name type="scientific">Oharaeibacter diazotrophicus</name>
    <dbReference type="NCBI Taxonomy" id="1920512"/>
    <lineage>
        <taxon>Bacteria</taxon>
        <taxon>Pseudomonadati</taxon>
        <taxon>Pseudomonadota</taxon>
        <taxon>Alphaproteobacteria</taxon>
        <taxon>Hyphomicrobiales</taxon>
        <taxon>Pleomorphomonadaceae</taxon>
        <taxon>Oharaeibacter</taxon>
    </lineage>
</organism>
<evidence type="ECO:0000259" key="7">
    <source>
        <dbReference type="PROSITE" id="PS50042"/>
    </source>
</evidence>
<protein>
    <recommendedName>
        <fullName evidence="3 6">Glutaminase</fullName>
        <ecNumber evidence="3 6">3.5.1.2</ecNumber>
    </recommendedName>
</protein>
<dbReference type="SUPFAM" id="SSF56601">
    <property type="entry name" value="beta-lactamase/transpeptidase-like"/>
    <property type="match status" value="1"/>
</dbReference>
<dbReference type="InterPro" id="IPR018488">
    <property type="entry name" value="cNMP-bd_CS"/>
</dbReference>
<dbReference type="OrthoDB" id="9788822at2"/>
<dbReference type="InterPro" id="IPR018490">
    <property type="entry name" value="cNMP-bd_dom_sf"/>
</dbReference>
<dbReference type="PANTHER" id="PTHR12544">
    <property type="entry name" value="GLUTAMINASE"/>
    <property type="match status" value="1"/>
</dbReference>
<dbReference type="NCBIfam" id="TIGR03814">
    <property type="entry name" value="Gln_ase"/>
    <property type="match status" value="1"/>
</dbReference>
<dbReference type="InterPro" id="IPR015868">
    <property type="entry name" value="Glutaminase"/>
</dbReference>
<evidence type="ECO:0000313" key="9">
    <source>
        <dbReference type="Proteomes" id="UP000294547"/>
    </source>
</evidence>
<dbReference type="InterPro" id="IPR014710">
    <property type="entry name" value="RmlC-like_jellyroll"/>
</dbReference>
<feature type="domain" description="Cyclic nucleotide-binding" evidence="7">
    <location>
        <begin position="468"/>
        <end position="591"/>
    </location>
</feature>
<dbReference type="Pfam" id="PF04960">
    <property type="entry name" value="Glutaminase"/>
    <property type="match status" value="1"/>
</dbReference>
<dbReference type="InterPro" id="IPR000595">
    <property type="entry name" value="cNMP-bd_dom"/>
</dbReference>
<dbReference type="PROSITE" id="PS50042">
    <property type="entry name" value="CNMP_BINDING_3"/>
    <property type="match status" value="1"/>
</dbReference>
<feature type="binding site" evidence="6">
    <location>
        <position position="115"/>
    </location>
    <ligand>
        <name>substrate</name>
    </ligand>
</feature>
<dbReference type="PANTHER" id="PTHR12544:SF29">
    <property type="entry name" value="GLUTAMINASE"/>
    <property type="match status" value="1"/>
</dbReference>
<name>A0A4R6RIC6_9HYPH</name>
<comment type="similarity">
    <text evidence="1 6">Belongs to the glutaminase family.</text>
</comment>
<reference evidence="8 9" key="1">
    <citation type="submission" date="2019-03" db="EMBL/GenBank/DDBJ databases">
        <title>Genomic Encyclopedia of Type Strains, Phase IV (KMG-IV): sequencing the most valuable type-strain genomes for metagenomic binning, comparative biology and taxonomic classification.</title>
        <authorList>
            <person name="Goeker M."/>
        </authorList>
    </citation>
    <scope>NUCLEOTIDE SEQUENCE [LARGE SCALE GENOMIC DNA]</scope>
    <source>
        <strain evidence="8 9">DSM 102969</strain>
    </source>
</reference>
<dbReference type="AlphaFoldDB" id="A0A4R6RIC6"/>
<feature type="binding site" evidence="6">
    <location>
        <position position="159"/>
    </location>
    <ligand>
        <name>substrate</name>
    </ligand>
</feature>
<comment type="subunit">
    <text evidence="2 6">Homotetramer.</text>
</comment>
<evidence type="ECO:0000256" key="2">
    <source>
        <dbReference type="ARBA" id="ARBA00011881"/>
    </source>
</evidence>
<dbReference type="EMBL" id="SNXY01000007">
    <property type="protein sequence ID" value="TDP85617.1"/>
    <property type="molecule type" value="Genomic_DNA"/>
</dbReference>
<dbReference type="Gene3D" id="3.30.750.24">
    <property type="entry name" value="STAS domain"/>
    <property type="match status" value="1"/>
</dbReference>
<evidence type="ECO:0000256" key="4">
    <source>
        <dbReference type="ARBA" id="ARBA00022801"/>
    </source>
</evidence>
<evidence type="ECO:0000256" key="1">
    <source>
        <dbReference type="ARBA" id="ARBA00011076"/>
    </source>
</evidence>
<dbReference type="InterPro" id="IPR036513">
    <property type="entry name" value="STAS_dom_sf"/>
</dbReference>
<dbReference type="SMART" id="SM00100">
    <property type="entry name" value="cNMP"/>
    <property type="match status" value="1"/>
</dbReference>
<comment type="catalytic activity">
    <reaction evidence="5 6">
        <text>L-glutamine + H2O = L-glutamate + NH4(+)</text>
        <dbReference type="Rhea" id="RHEA:15889"/>
        <dbReference type="ChEBI" id="CHEBI:15377"/>
        <dbReference type="ChEBI" id="CHEBI:28938"/>
        <dbReference type="ChEBI" id="CHEBI:29985"/>
        <dbReference type="ChEBI" id="CHEBI:58359"/>
        <dbReference type="EC" id="3.5.1.2"/>
    </reaction>
</comment>
<comment type="caution">
    <text evidence="8">The sequence shown here is derived from an EMBL/GenBank/DDBJ whole genome shotgun (WGS) entry which is preliminary data.</text>
</comment>
<dbReference type="Gene3D" id="2.60.120.10">
    <property type="entry name" value="Jelly Rolls"/>
    <property type="match status" value="1"/>
</dbReference>
<dbReference type="SUPFAM" id="SSF51206">
    <property type="entry name" value="cAMP-binding domain-like"/>
    <property type="match status" value="1"/>
</dbReference>
<dbReference type="Pfam" id="PF00027">
    <property type="entry name" value="cNMP_binding"/>
    <property type="match status" value="1"/>
</dbReference>
<dbReference type="RefSeq" id="WP_126541451.1">
    <property type="nucleotide sequence ID" value="NZ_BSPM01000004.1"/>
</dbReference>
<dbReference type="GO" id="GO:0006543">
    <property type="term" value="P:L-glutamine catabolic process"/>
    <property type="evidence" value="ECO:0007669"/>
    <property type="project" value="TreeGrafter"/>
</dbReference>